<name>L7KDZ2_9ACTN</name>
<dbReference type="InterPro" id="IPR050204">
    <property type="entry name" value="AraC_XylS_family_regulators"/>
</dbReference>
<sequence length="308" mass="32950">MGQKRTPLSGGRTGARLSDPSPSRAPATRRLTAPATNVRVTEILSEGSAGQSFPAFSDSSSTVVRVQLAGHSRVGSGTTETTLRPGDTGVLTGRTATTAASPDNHCIDLSIPWSEVEIPLAEFGLTTIGAGQGSLTDALTHLLNTIVAGYEMFDGHQRYRVMRSAAQLGLAVILDDCDGTWSESDPHVVLLREMYRHIEERLPDPGLDVNKLAAAHHLSVRHVHNIFRLSGQSAAARIRERRVARACEELADPMKVDVPLATIAAHWGFSGASHFGQVFKSTTGETPAAFRARTTTRRTPDAVSVSAR</sequence>
<reference evidence="6 7" key="1">
    <citation type="submission" date="2012-12" db="EMBL/GenBank/DDBJ databases">
        <title>Whole genome shotgun sequence of Gordonia aichiensis NBRC 108223.</title>
        <authorList>
            <person name="Isaki-Nakamura S."/>
            <person name="Hosoyama A."/>
            <person name="Tsuchikane K."/>
            <person name="Ando Y."/>
            <person name="Baba S."/>
            <person name="Ohji S."/>
            <person name="Hamada M."/>
            <person name="Tamura T."/>
            <person name="Yamazoe A."/>
            <person name="Yamazaki S."/>
            <person name="Fujita N."/>
        </authorList>
    </citation>
    <scope>NUCLEOTIDE SEQUENCE [LARGE SCALE GENOMIC DNA]</scope>
    <source>
        <strain evidence="6 7">NBRC 108223</strain>
    </source>
</reference>
<keyword evidence="2" id="KW-0238">DNA-binding</keyword>
<protein>
    <submittedName>
        <fullName evidence="6">Putative AraC family transcriptional regulator</fullName>
    </submittedName>
</protein>
<evidence type="ECO:0000259" key="5">
    <source>
        <dbReference type="PROSITE" id="PS01124"/>
    </source>
</evidence>
<dbReference type="PROSITE" id="PS00041">
    <property type="entry name" value="HTH_ARAC_FAMILY_1"/>
    <property type="match status" value="1"/>
</dbReference>
<evidence type="ECO:0000256" key="1">
    <source>
        <dbReference type="ARBA" id="ARBA00023015"/>
    </source>
</evidence>
<keyword evidence="1" id="KW-0805">Transcription regulation</keyword>
<dbReference type="GO" id="GO:0043565">
    <property type="term" value="F:sequence-specific DNA binding"/>
    <property type="evidence" value="ECO:0007669"/>
    <property type="project" value="InterPro"/>
</dbReference>
<dbReference type="AlphaFoldDB" id="L7KDZ2"/>
<feature type="compositionally biased region" description="Low complexity" evidence="4">
    <location>
        <begin position="22"/>
        <end position="31"/>
    </location>
</feature>
<dbReference type="SUPFAM" id="SSF46689">
    <property type="entry name" value="Homeodomain-like"/>
    <property type="match status" value="1"/>
</dbReference>
<evidence type="ECO:0000256" key="4">
    <source>
        <dbReference type="SAM" id="MobiDB-lite"/>
    </source>
</evidence>
<feature type="domain" description="HTH araC/xylS-type" evidence="5">
    <location>
        <begin position="192"/>
        <end position="293"/>
    </location>
</feature>
<accession>L7KDZ2</accession>
<dbReference type="PANTHER" id="PTHR46796:SF6">
    <property type="entry name" value="ARAC SUBFAMILY"/>
    <property type="match status" value="1"/>
</dbReference>
<evidence type="ECO:0000256" key="3">
    <source>
        <dbReference type="ARBA" id="ARBA00023163"/>
    </source>
</evidence>
<proteinExistence type="predicted"/>
<keyword evidence="3" id="KW-0804">Transcription</keyword>
<feature type="region of interest" description="Disordered" evidence="4">
    <location>
        <begin position="1"/>
        <end position="31"/>
    </location>
</feature>
<evidence type="ECO:0000313" key="6">
    <source>
        <dbReference type="EMBL" id="GAC46711.1"/>
    </source>
</evidence>
<dbReference type="GO" id="GO:0003700">
    <property type="term" value="F:DNA-binding transcription factor activity"/>
    <property type="evidence" value="ECO:0007669"/>
    <property type="project" value="InterPro"/>
</dbReference>
<dbReference type="Pfam" id="PF12833">
    <property type="entry name" value="HTH_18"/>
    <property type="match status" value="1"/>
</dbReference>
<comment type="caution">
    <text evidence="6">The sequence shown here is derived from an EMBL/GenBank/DDBJ whole genome shotgun (WGS) entry which is preliminary data.</text>
</comment>
<gene>
    <name evidence="6" type="ORF">GOACH_01_00300</name>
</gene>
<dbReference type="EMBL" id="BANR01000001">
    <property type="protein sequence ID" value="GAC46711.1"/>
    <property type="molecule type" value="Genomic_DNA"/>
</dbReference>
<dbReference type="eggNOG" id="COG2207">
    <property type="taxonomic scope" value="Bacteria"/>
</dbReference>
<dbReference type="Gene3D" id="1.10.10.60">
    <property type="entry name" value="Homeodomain-like"/>
    <property type="match status" value="1"/>
</dbReference>
<dbReference type="Proteomes" id="UP000010988">
    <property type="component" value="Unassembled WGS sequence"/>
</dbReference>
<dbReference type="InterPro" id="IPR018062">
    <property type="entry name" value="HTH_AraC-typ_CS"/>
</dbReference>
<evidence type="ECO:0000256" key="2">
    <source>
        <dbReference type="ARBA" id="ARBA00023125"/>
    </source>
</evidence>
<dbReference type="STRING" id="1220583.GOACH_01_00300"/>
<dbReference type="PANTHER" id="PTHR46796">
    <property type="entry name" value="HTH-TYPE TRANSCRIPTIONAL ACTIVATOR RHAS-RELATED"/>
    <property type="match status" value="1"/>
</dbReference>
<dbReference type="PROSITE" id="PS01124">
    <property type="entry name" value="HTH_ARAC_FAMILY_2"/>
    <property type="match status" value="1"/>
</dbReference>
<evidence type="ECO:0000313" key="7">
    <source>
        <dbReference type="Proteomes" id="UP000010988"/>
    </source>
</evidence>
<dbReference type="SMART" id="SM00342">
    <property type="entry name" value="HTH_ARAC"/>
    <property type="match status" value="1"/>
</dbReference>
<keyword evidence="7" id="KW-1185">Reference proteome</keyword>
<dbReference type="InterPro" id="IPR009057">
    <property type="entry name" value="Homeodomain-like_sf"/>
</dbReference>
<dbReference type="InterPro" id="IPR018060">
    <property type="entry name" value="HTH_AraC"/>
</dbReference>
<organism evidence="6 7">
    <name type="scientific">Gordonia aichiensis NBRC 108223</name>
    <dbReference type="NCBI Taxonomy" id="1220583"/>
    <lineage>
        <taxon>Bacteria</taxon>
        <taxon>Bacillati</taxon>
        <taxon>Actinomycetota</taxon>
        <taxon>Actinomycetes</taxon>
        <taxon>Mycobacteriales</taxon>
        <taxon>Gordoniaceae</taxon>
        <taxon>Gordonia</taxon>
    </lineage>
</organism>